<dbReference type="InterPro" id="IPR045005">
    <property type="entry name" value="BPM1-6"/>
</dbReference>
<dbReference type="EMBL" id="SWLB01000016">
    <property type="protein sequence ID" value="KAF3328424.1"/>
    <property type="molecule type" value="Genomic_DNA"/>
</dbReference>
<evidence type="ECO:0000259" key="3">
    <source>
        <dbReference type="Pfam" id="PF00651"/>
    </source>
</evidence>
<evidence type="ECO:0000256" key="1">
    <source>
        <dbReference type="ARBA" id="ARBA00004906"/>
    </source>
</evidence>
<dbReference type="Gene3D" id="1.25.40.420">
    <property type="match status" value="1"/>
</dbReference>
<dbReference type="Pfam" id="PF00651">
    <property type="entry name" value="BTB"/>
    <property type="match status" value="1"/>
</dbReference>
<dbReference type="InterPro" id="IPR056423">
    <property type="entry name" value="BACK_BPM_SPOP"/>
</dbReference>
<proteinExistence type="inferred from homology"/>
<dbReference type="PANTHER" id="PTHR26379:SF187">
    <property type="entry name" value="OS07G0655300 PROTEIN"/>
    <property type="match status" value="1"/>
</dbReference>
<dbReference type="Proteomes" id="UP000623129">
    <property type="component" value="Unassembled WGS sequence"/>
</dbReference>
<dbReference type="Gene3D" id="3.30.710.10">
    <property type="entry name" value="Potassium Channel Kv1.1, Chain A"/>
    <property type="match status" value="1"/>
</dbReference>
<evidence type="ECO:0000313" key="6">
    <source>
        <dbReference type="Proteomes" id="UP000623129"/>
    </source>
</evidence>
<dbReference type="GO" id="GO:0016567">
    <property type="term" value="P:protein ubiquitination"/>
    <property type="evidence" value="ECO:0007669"/>
    <property type="project" value="InterPro"/>
</dbReference>
<protein>
    <submittedName>
        <fullName evidence="5">BTB-POZ and MATH domain 2</fullName>
    </submittedName>
</protein>
<evidence type="ECO:0000259" key="4">
    <source>
        <dbReference type="Pfam" id="PF24570"/>
    </source>
</evidence>
<comment type="caution">
    <text evidence="5">The sequence shown here is derived from an EMBL/GenBank/DDBJ whole genome shotgun (WGS) entry which is preliminary data.</text>
</comment>
<evidence type="ECO:0000313" key="5">
    <source>
        <dbReference type="EMBL" id="KAF3328424.1"/>
    </source>
</evidence>
<dbReference type="Pfam" id="PF24570">
    <property type="entry name" value="BACK_BPM_SPOP"/>
    <property type="match status" value="1"/>
</dbReference>
<name>A0A833VM47_9POAL</name>
<dbReference type="SUPFAM" id="SSF54695">
    <property type="entry name" value="POZ domain"/>
    <property type="match status" value="1"/>
</dbReference>
<organism evidence="5 6">
    <name type="scientific">Carex littledalei</name>
    <dbReference type="NCBI Taxonomy" id="544730"/>
    <lineage>
        <taxon>Eukaryota</taxon>
        <taxon>Viridiplantae</taxon>
        <taxon>Streptophyta</taxon>
        <taxon>Embryophyta</taxon>
        <taxon>Tracheophyta</taxon>
        <taxon>Spermatophyta</taxon>
        <taxon>Magnoliopsida</taxon>
        <taxon>Liliopsida</taxon>
        <taxon>Poales</taxon>
        <taxon>Cyperaceae</taxon>
        <taxon>Cyperoideae</taxon>
        <taxon>Cariceae</taxon>
        <taxon>Carex</taxon>
        <taxon>Carex subgen. Euthyceras</taxon>
    </lineage>
</organism>
<keyword evidence="6" id="KW-1185">Reference proteome</keyword>
<evidence type="ECO:0000256" key="2">
    <source>
        <dbReference type="ARBA" id="ARBA00010846"/>
    </source>
</evidence>
<feature type="domain" description="BTB" evidence="3">
    <location>
        <begin position="1"/>
        <end position="55"/>
    </location>
</feature>
<dbReference type="InterPro" id="IPR011333">
    <property type="entry name" value="SKP1/BTB/POZ_sf"/>
</dbReference>
<reference evidence="5" key="1">
    <citation type="submission" date="2020-01" db="EMBL/GenBank/DDBJ databases">
        <title>Genome sequence of Kobresia littledalei, the first chromosome-level genome in the family Cyperaceae.</title>
        <authorList>
            <person name="Qu G."/>
        </authorList>
    </citation>
    <scope>NUCLEOTIDE SEQUENCE</scope>
    <source>
        <strain evidence="5">C.B.Clarke</strain>
        <tissue evidence="5">Leaf</tissue>
    </source>
</reference>
<dbReference type="PANTHER" id="PTHR26379">
    <property type="entry name" value="BTB/POZ AND MATH DOMAIN-CONTAINING PROTEIN 1"/>
    <property type="match status" value="1"/>
</dbReference>
<dbReference type="InterPro" id="IPR000210">
    <property type="entry name" value="BTB/POZ_dom"/>
</dbReference>
<feature type="domain" description="BPM/SPOP BACK" evidence="4">
    <location>
        <begin position="60"/>
        <end position="113"/>
    </location>
</feature>
<sequence>MKAPIFKAMLHFIYRDCLLEPEQDSIFLAEHLLAVADRYGLDRLRLLCEDKLCNSIDIENVTTILVLAEQHNFSQLKGACLKFLARPEVLLAVVTTVGFKDLIKTCPWILKELPIQ</sequence>
<comment type="pathway">
    <text evidence="1">Protein modification; protein ubiquitination.</text>
</comment>
<dbReference type="OrthoDB" id="1878800at2759"/>
<dbReference type="AlphaFoldDB" id="A0A833VM47"/>
<accession>A0A833VM47</accession>
<comment type="similarity">
    <text evidence="2">Belongs to the Tdpoz family.</text>
</comment>
<gene>
    <name evidence="5" type="ORF">FCM35_KLT07030</name>
</gene>